<evidence type="ECO:0000256" key="1">
    <source>
        <dbReference type="ARBA" id="ARBA00012417"/>
    </source>
</evidence>
<dbReference type="InterPro" id="IPR048466">
    <property type="entry name" value="DNA_pol3_delta-like_C"/>
</dbReference>
<dbReference type="EMBL" id="UINC01001765">
    <property type="protein sequence ID" value="SUZ88331.1"/>
    <property type="molecule type" value="Genomic_DNA"/>
</dbReference>
<keyword evidence="5" id="KW-0235">DNA replication</keyword>
<evidence type="ECO:0000256" key="2">
    <source>
        <dbReference type="ARBA" id="ARBA00017703"/>
    </source>
</evidence>
<protein>
    <recommendedName>
        <fullName evidence="2">DNA polymerase III subunit delta</fullName>
        <ecNumber evidence="1">2.7.7.7</ecNumber>
    </recommendedName>
</protein>
<dbReference type="AlphaFoldDB" id="A0A381R9I2"/>
<comment type="catalytic activity">
    <reaction evidence="8">
        <text>DNA(n) + a 2'-deoxyribonucleoside 5'-triphosphate = DNA(n+1) + diphosphate</text>
        <dbReference type="Rhea" id="RHEA:22508"/>
        <dbReference type="Rhea" id="RHEA-COMP:17339"/>
        <dbReference type="Rhea" id="RHEA-COMP:17340"/>
        <dbReference type="ChEBI" id="CHEBI:33019"/>
        <dbReference type="ChEBI" id="CHEBI:61560"/>
        <dbReference type="ChEBI" id="CHEBI:173112"/>
        <dbReference type="EC" id="2.7.7.7"/>
    </reaction>
</comment>
<dbReference type="SUPFAM" id="SSF48019">
    <property type="entry name" value="post-AAA+ oligomerization domain-like"/>
    <property type="match status" value="1"/>
</dbReference>
<dbReference type="EC" id="2.7.7.7" evidence="1"/>
<feature type="non-terminal residue" evidence="11">
    <location>
        <position position="1"/>
    </location>
</feature>
<name>A0A381R9I2_9ZZZZ</name>
<feature type="domain" description="DNA polymerase III delta N-terminal" evidence="9">
    <location>
        <begin position="9"/>
        <end position="99"/>
    </location>
</feature>
<dbReference type="GO" id="GO:0006261">
    <property type="term" value="P:DNA-templated DNA replication"/>
    <property type="evidence" value="ECO:0007669"/>
    <property type="project" value="TreeGrafter"/>
</dbReference>
<dbReference type="PANTHER" id="PTHR34388:SF1">
    <property type="entry name" value="DNA POLYMERASE III SUBUNIT DELTA"/>
    <property type="match status" value="1"/>
</dbReference>
<dbReference type="Gene3D" id="3.40.50.300">
    <property type="entry name" value="P-loop containing nucleotide triphosphate hydrolases"/>
    <property type="match status" value="1"/>
</dbReference>
<dbReference type="Pfam" id="PF21694">
    <property type="entry name" value="DNA_pol3_delta_C"/>
    <property type="match status" value="1"/>
</dbReference>
<dbReference type="InterPro" id="IPR008921">
    <property type="entry name" value="DNA_pol3_clamp-load_cplx_C"/>
</dbReference>
<evidence type="ECO:0000256" key="6">
    <source>
        <dbReference type="ARBA" id="ARBA00022932"/>
    </source>
</evidence>
<keyword evidence="4" id="KW-0548">Nucleotidyltransferase</keyword>
<dbReference type="InterPro" id="IPR027417">
    <property type="entry name" value="P-loop_NTPase"/>
</dbReference>
<dbReference type="GO" id="GO:0003677">
    <property type="term" value="F:DNA binding"/>
    <property type="evidence" value="ECO:0007669"/>
    <property type="project" value="InterPro"/>
</dbReference>
<evidence type="ECO:0000256" key="7">
    <source>
        <dbReference type="ARBA" id="ARBA00034754"/>
    </source>
</evidence>
<dbReference type="Gene3D" id="1.20.272.10">
    <property type="match status" value="1"/>
</dbReference>
<reference evidence="11" key="1">
    <citation type="submission" date="2018-05" db="EMBL/GenBank/DDBJ databases">
        <authorList>
            <person name="Lanie J.A."/>
            <person name="Ng W.-L."/>
            <person name="Kazmierczak K.M."/>
            <person name="Andrzejewski T.M."/>
            <person name="Davidsen T.M."/>
            <person name="Wayne K.J."/>
            <person name="Tettelin H."/>
            <person name="Glass J.I."/>
            <person name="Rusch D."/>
            <person name="Podicherti R."/>
            <person name="Tsui H.-C.T."/>
            <person name="Winkler M.E."/>
        </authorList>
    </citation>
    <scope>NUCLEOTIDE SEQUENCE</scope>
</reference>
<dbReference type="SUPFAM" id="SSF52540">
    <property type="entry name" value="P-loop containing nucleoside triphosphate hydrolases"/>
    <property type="match status" value="1"/>
</dbReference>
<accession>A0A381R9I2</accession>
<proteinExistence type="inferred from homology"/>
<keyword evidence="6" id="KW-0239">DNA-directed DNA polymerase</keyword>
<evidence type="ECO:0000256" key="3">
    <source>
        <dbReference type="ARBA" id="ARBA00022679"/>
    </source>
</evidence>
<dbReference type="InterPro" id="IPR005790">
    <property type="entry name" value="DNA_polIII_delta"/>
</dbReference>
<dbReference type="PANTHER" id="PTHR34388">
    <property type="entry name" value="DNA POLYMERASE III SUBUNIT DELTA"/>
    <property type="match status" value="1"/>
</dbReference>
<organism evidence="11">
    <name type="scientific">marine metagenome</name>
    <dbReference type="NCBI Taxonomy" id="408172"/>
    <lineage>
        <taxon>unclassified sequences</taxon>
        <taxon>metagenomes</taxon>
        <taxon>ecological metagenomes</taxon>
    </lineage>
</organism>
<dbReference type="GO" id="GO:0003887">
    <property type="term" value="F:DNA-directed DNA polymerase activity"/>
    <property type="evidence" value="ECO:0007669"/>
    <property type="project" value="UniProtKB-KW"/>
</dbReference>
<evidence type="ECO:0000256" key="4">
    <source>
        <dbReference type="ARBA" id="ARBA00022695"/>
    </source>
</evidence>
<dbReference type="GO" id="GO:0009360">
    <property type="term" value="C:DNA polymerase III complex"/>
    <property type="evidence" value="ECO:0007669"/>
    <property type="project" value="InterPro"/>
</dbReference>
<keyword evidence="3" id="KW-0808">Transferase</keyword>
<evidence type="ECO:0000259" key="9">
    <source>
        <dbReference type="Pfam" id="PF06144"/>
    </source>
</evidence>
<gene>
    <name evidence="11" type="ORF">METZ01_LOCUS41185</name>
</gene>
<sequence>VSKVSVQVFSGPEPSLIGDAVRQRIDQLVGEQDRSLVVEELSGEEYTIDQVVDAVQTPPLLSDRRIVVVRGFNRFKSEELGPLVELLRDPPTTTDLVVEWGSGAVPKKLLDAAKSTGGEQIKVAAPGTGRARNTWFEERFQASSLKLDSAARQLLAEHLGEDVARLAGLMRTLEGVYGFGAALGEAEVMPFLGDEGGVPPWDLTDAIDRGDMTAALEVLQRMLRAGARHPLQVMATLHSHYERMLRLDGTGISNEKDAAVHLGMKGSSFPAKKALDQAHRLGSKKIRRVIELLSETDIDLRGKSALGGDILMEILVARLAHLAH</sequence>
<comment type="similarity">
    <text evidence="7">Belongs to the DNA polymerase HolA subunit family.</text>
</comment>
<evidence type="ECO:0000313" key="11">
    <source>
        <dbReference type="EMBL" id="SUZ88331.1"/>
    </source>
</evidence>
<dbReference type="NCBIfam" id="TIGR01128">
    <property type="entry name" value="holA"/>
    <property type="match status" value="1"/>
</dbReference>
<evidence type="ECO:0000256" key="8">
    <source>
        <dbReference type="ARBA" id="ARBA00049244"/>
    </source>
</evidence>
<dbReference type="InterPro" id="IPR010372">
    <property type="entry name" value="DNA_pol3_delta_N"/>
</dbReference>
<evidence type="ECO:0000259" key="10">
    <source>
        <dbReference type="Pfam" id="PF21694"/>
    </source>
</evidence>
<evidence type="ECO:0000256" key="5">
    <source>
        <dbReference type="ARBA" id="ARBA00022705"/>
    </source>
</evidence>
<dbReference type="Pfam" id="PF06144">
    <property type="entry name" value="DNA_pol3_delta"/>
    <property type="match status" value="1"/>
</dbReference>
<feature type="domain" description="DNA polymerase III delta subunit-like C-terminal" evidence="10">
    <location>
        <begin position="202"/>
        <end position="317"/>
    </location>
</feature>